<keyword evidence="6 7" id="KW-0808">Transferase</keyword>
<comment type="catalytic activity">
    <reaction evidence="2 6">
        <text>glutathione + H2O = L-cysteinylglycine + L-glutamate</text>
        <dbReference type="Rhea" id="RHEA:28807"/>
        <dbReference type="ChEBI" id="CHEBI:15377"/>
        <dbReference type="ChEBI" id="CHEBI:29985"/>
        <dbReference type="ChEBI" id="CHEBI:57925"/>
        <dbReference type="ChEBI" id="CHEBI:61694"/>
        <dbReference type="EC" id="3.4.19.13"/>
    </reaction>
</comment>
<keyword evidence="6" id="KW-0378">Hydrolase</keyword>
<dbReference type="PANTHER" id="PTHR43881:SF1">
    <property type="entry name" value="GAMMA-GLUTAMYLTRANSPEPTIDASE (AFU_ORTHOLOGUE AFUA_4G13580)"/>
    <property type="match status" value="1"/>
</dbReference>
<comment type="catalytic activity">
    <reaction evidence="1 6">
        <text>an S-substituted glutathione + H2O = an S-substituted L-cysteinylglycine + L-glutamate</text>
        <dbReference type="Rhea" id="RHEA:59468"/>
        <dbReference type="ChEBI" id="CHEBI:15377"/>
        <dbReference type="ChEBI" id="CHEBI:29985"/>
        <dbReference type="ChEBI" id="CHEBI:90779"/>
        <dbReference type="ChEBI" id="CHEBI:143103"/>
        <dbReference type="EC" id="3.4.19.13"/>
    </reaction>
</comment>
<feature type="active site" description="Nucleophile" evidence="4">
    <location>
        <position position="346"/>
    </location>
</feature>
<protein>
    <recommendedName>
        <fullName evidence="6">Glutathione hydrolase proenzyme</fullName>
        <ecNumber evidence="6">2.3.2.2</ecNumber>
        <ecNumber evidence="6">3.4.19.13</ecNumber>
    </recommendedName>
    <component>
        <recommendedName>
            <fullName evidence="6">Glutathione hydrolase large chain</fullName>
        </recommendedName>
    </component>
    <component>
        <recommendedName>
            <fullName evidence="6">Glutathione hydrolase small chain</fullName>
        </recommendedName>
    </component>
</protein>
<proteinExistence type="inferred from homology"/>
<dbReference type="Gene3D" id="1.10.246.130">
    <property type="match status" value="1"/>
</dbReference>
<dbReference type="NCBIfam" id="TIGR00066">
    <property type="entry name" value="g_glut_trans"/>
    <property type="match status" value="1"/>
</dbReference>
<dbReference type="PANTHER" id="PTHR43881">
    <property type="entry name" value="GAMMA-GLUTAMYLTRANSPEPTIDASE (AFU_ORTHOLOGUE AFUA_4G13580)"/>
    <property type="match status" value="1"/>
</dbReference>
<dbReference type="GO" id="GO:0006750">
    <property type="term" value="P:glutathione biosynthetic process"/>
    <property type="evidence" value="ECO:0007669"/>
    <property type="project" value="UniProtKB-KW"/>
</dbReference>
<evidence type="ECO:0000256" key="5">
    <source>
        <dbReference type="PIRSR" id="PIRSR600101-2"/>
    </source>
</evidence>
<evidence type="ECO:0000256" key="2">
    <source>
        <dbReference type="ARBA" id="ARBA00001089"/>
    </source>
</evidence>
<dbReference type="GO" id="GO:0006751">
    <property type="term" value="P:glutathione catabolic process"/>
    <property type="evidence" value="ECO:0007669"/>
    <property type="project" value="UniProtKB-UniRule"/>
</dbReference>
<gene>
    <name evidence="7" type="primary">ggt</name>
    <name evidence="7" type="ORF">HJG44_10835</name>
</gene>
<comment type="pathway">
    <text evidence="6">Sulfur metabolism; glutathione metabolism.</text>
</comment>
<evidence type="ECO:0000256" key="4">
    <source>
        <dbReference type="PIRSR" id="PIRSR600101-1"/>
    </source>
</evidence>
<name>A0A849I6C9_9HYPH</name>
<dbReference type="UniPathway" id="UPA00204"/>
<keyword evidence="6" id="KW-0865">Zymogen</keyword>
<comment type="subunit">
    <text evidence="6">This enzyme consists of two polypeptide chains, which are synthesized in precursor form from a single polypeptide.</text>
</comment>
<dbReference type="InterPro" id="IPR043138">
    <property type="entry name" value="GGT_lsub"/>
</dbReference>
<evidence type="ECO:0000313" key="8">
    <source>
        <dbReference type="Proteomes" id="UP000564885"/>
    </source>
</evidence>
<feature type="binding site" evidence="5">
    <location>
        <position position="429"/>
    </location>
    <ligand>
        <name>L-glutamate</name>
        <dbReference type="ChEBI" id="CHEBI:29985"/>
    </ligand>
</feature>
<evidence type="ECO:0000313" key="7">
    <source>
        <dbReference type="EMBL" id="NNM72871.1"/>
    </source>
</evidence>
<dbReference type="Gene3D" id="3.60.20.40">
    <property type="match status" value="1"/>
</dbReference>
<keyword evidence="8" id="KW-1185">Reference proteome</keyword>
<dbReference type="Pfam" id="PF01019">
    <property type="entry name" value="G_glu_transpept"/>
    <property type="match status" value="1"/>
</dbReference>
<evidence type="ECO:0000256" key="3">
    <source>
        <dbReference type="ARBA" id="ARBA00047417"/>
    </source>
</evidence>
<dbReference type="SUPFAM" id="SSF56235">
    <property type="entry name" value="N-terminal nucleophile aminohydrolases (Ntn hydrolases)"/>
    <property type="match status" value="1"/>
</dbReference>
<dbReference type="PRINTS" id="PR01210">
    <property type="entry name" value="GGTRANSPTASE"/>
</dbReference>
<dbReference type="InterPro" id="IPR000101">
    <property type="entry name" value="GGT_peptidase"/>
</dbReference>
<dbReference type="EC" id="2.3.2.2" evidence="6"/>
<comment type="PTM">
    <text evidence="6">Cleaved by autocatalysis into a large and a small subunit.</text>
</comment>
<dbReference type="GO" id="GO:0103068">
    <property type="term" value="F:leukotriene C4 gamma-glutamyl transferase activity"/>
    <property type="evidence" value="ECO:0007669"/>
    <property type="project" value="UniProtKB-EC"/>
</dbReference>
<dbReference type="AlphaFoldDB" id="A0A849I6C9"/>
<dbReference type="Proteomes" id="UP000564885">
    <property type="component" value="Unassembled WGS sequence"/>
</dbReference>
<sequence length="524" mass="55916">MRDFFTPGRSLAIGSAGMAATSHPLSTLAAVEILKSGGNAMDAAIAAVAVQCVVEPAMTGIGGDCFVLYSRNGGVPVALNGSGRAPEGARAEWFAEQGLSEIAATSPHSVTVPGAVDAWCTLNAEHGTKGLDELFAPAIRCAEDGYRVAPRVAFDWRRNIAKLSHDPDAKAAFLPGGEAPRTGDLMRLPALAKTLRRIAREGRSAFYEGEVAAEIVAKLKALGGHHTEADFARQRSKPVEPIRTAFRGMDVYECPPNGQGLIALMMLNLADHVDLAGGTADRTHVLAEITKAAYHARDAHLCDPDHGELPVAHFLSEEWVRRVLPHIDARRAKALPTWDEVAHKDTVYLTVVDRDLNAVSFINSLFGAFGSGIFAPGSGVLLHHRGSAFRTLPGHPNAIGPGKRPLHTIIPGMVMKDGRAIMPFGVMGGQYQATGHVDFLSKVFDLGLDIQEASDAPRSFATEGRLQLEPSFAPEVVEELRSRGHEIEIVDSPIGGCQAIMIDHERGALFGASDHRKDGFALGI</sequence>
<dbReference type="InterPro" id="IPR043137">
    <property type="entry name" value="GGT_ssub_C"/>
</dbReference>
<dbReference type="InterPro" id="IPR052896">
    <property type="entry name" value="GGT-like_enzyme"/>
</dbReference>
<dbReference type="InterPro" id="IPR029055">
    <property type="entry name" value="Ntn_hydrolases_N"/>
</dbReference>
<comment type="similarity">
    <text evidence="6">Belongs to the gamma-glutamyltransferase family.</text>
</comment>
<comment type="catalytic activity">
    <reaction evidence="3 6">
        <text>an N-terminal (5-L-glutamyl)-[peptide] + an alpha-amino acid = 5-L-glutamyl amino acid + an N-terminal L-alpha-aminoacyl-[peptide]</text>
        <dbReference type="Rhea" id="RHEA:23904"/>
        <dbReference type="Rhea" id="RHEA-COMP:9780"/>
        <dbReference type="Rhea" id="RHEA-COMP:9795"/>
        <dbReference type="ChEBI" id="CHEBI:77644"/>
        <dbReference type="ChEBI" id="CHEBI:78597"/>
        <dbReference type="ChEBI" id="CHEBI:78599"/>
        <dbReference type="ChEBI" id="CHEBI:78608"/>
        <dbReference type="EC" id="2.3.2.2"/>
    </reaction>
</comment>
<dbReference type="GO" id="GO:0036374">
    <property type="term" value="F:glutathione hydrolase activity"/>
    <property type="evidence" value="ECO:0007669"/>
    <property type="project" value="UniProtKB-UniRule"/>
</dbReference>
<dbReference type="EMBL" id="JABEPP010000003">
    <property type="protein sequence ID" value="NNM72871.1"/>
    <property type="molecule type" value="Genomic_DNA"/>
</dbReference>
<reference evidence="7 8" key="1">
    <citation type="submission" date="2020-04" db="EMBL/GenBank/DDBJ databases">
        <title>Enterovirga sp. isolate from soil.</title>
        <authorList>
            <person name="Chea S."/>
            <person name="Kim D.-U."/>
        </authorList>
    </citation>
    <scope>NUCLEOTIDE SEQUENCE [LARGE SCALE GENOMIC DNA]</scope>
    <source>
        <strain evidence="7 8">DB1703</strain>
    </source>
</reference>
<keyword evidence="6" id="KW-0317">Glutathione biosynthesis</keyword>
<accession>A0A849I6C9</accession>
<dbReference type="EC" id="3.4.19.13" evidence="6"/>
<evidence type="ECO:0000256" key="6">
    <source>
        <dbReference type="RuleBase" id="RU368036"/>
    </source>
</evidence>
<keyword evidence="6 7" id="KW-0012">Acyltransferase</keyword>
<evidence type="ECO:0000256" key="1">
    <source>
        <dbReference type="ARBA" id="ARBA00001049"/>
    </source>
</evidence>
<comment type="caution">
    <text evidence="7">The sequence shown here is derived from an EMBL/GenBank/DDBJ whole genome shotgun (WGS) entry which is preliminary data.</text>
</comment>
<organism evidence="7 8">
    <name type="scientific">Enterovirga aerilata</name>
    <dbReference type="NCBI Taxonomy" id="2730920"/>
    <lineage>
        <taxon>Bacteria</taxon>
        <taxon>Pseudomonadati</taxon>
        <taxon>Pseudomonadota</taxon>
        <taxon>Alphaproteobacteria</taxon>
        <taxon>Hyphomicrobiales</taxon>
        <taxon>Methylobacteriaceae</taxon>
        <taxon>Enterovirga</taxon>
    </lineage>
</organism>